<comment type="caution">
    <text evidence="1">The sequence shown here is derived from an EMBL/GenBank/DDBJ whole genome shotgun (WGS) entry which is preliminary data.</text>
</comment>
<sequence>MNTHPFIDIFFKGKIWNLYFFSLIIMDDLECRAIEQLLFTTSHPSNSLNFCVIVFHPQFAVTFRHPPHHNFVKNEIVKVWNVLNRMEYETTVFEISTECDFIVLKIISGTFPHSPRLNGSLYRGQVYFQVGVNGVREPFWKTGVISEKTMSFAVGTSLGSPGDSGSGVFDQNGNFIGISTAKQTFIFANGNFALCELADFQPYTKITDAIVIIHAAKLTAINCSRSGRQFRRLQC</sequence>
<dbReference type="Proteomes" id="UP001152747">
    <property type="component" value="Unassembled WGS sequence"/>
</dbReference>
<dbReference type="AlphaFoldDB" id="A0A9P1N0G4"/>
<dbReference type="Gene3D" id="2.40.10.10">
    <property type="entry name" value="Trypsin-like serine proteases"/>
    <property type="match status" value="2"/>
</dbReference>
<reference evidence="1" key="1">
    <citation type="submission" date="2022-11" db="EMBL/GenBank/DDBJ databases">
        <authorList>
            <person name="Kikuchi T."/>
        </authorList>
    </citation>
    <scope>NUCLEOTIDE SEQUENCE</scope>
    <source>
        <strain evidence="1">PS1010</strain>
    </source>
</reference>
<organism evidence="1 2">
    <name type="scientific">Caenorhabditis angaria</name>
    <dbReference type="NCBI Taxonomy" id="860376"/>
    <lineage>
        <taxon>Eukaryota</taxon>
        <taxon>Metazoa</taxon>
        <taxon>Ecdysozoa</taxon>
        <taxon>Nematoda</taxon>
        <taxon>Chromadorea</taxon>
        <taxon>Rhabditida</taxon>
        <taxon>Rhabditina</taxon>
        <taxon>Rhabditomorpha</taxon>
        <taxon>Rhabditoidea</taxon>
        <taxon>Rhabditidae</taxon>
        <taxon>Peloderinae</taxon>
        <taxon>Caenorhabditis</taxon>
    </lineage>
</organism>
<evidence type="ECO:0000313" key="1">
    <source>
        <dbReference type="EMBL" id="CAI5443395.1"/>
    </source>
</evidence>
<dbReference type="SUPFAM" id="SSF50494">
    <property type="entry name" value="Trypsin-like serine proteases"/>
    <property type="match status" value="1"/>
</dbReference>
<gene>
    <name evidence="1" type="ORF">CAMP_LOCUS6032</name>
</gene>
<dbReference type="EMBL" id="CANHGI010000002">
    <property type="protein sequence ID" value="CAI5443395.1"/>
    <property type="molecule type" value="Genomic_DNA"/>
</dbReference>
<keyword evidence="2" id="KW-1185">Reference proteome</keyword>
<dbReference type="OrthoDB" id="5835471at2759"/>
<protein>
    <submittedName>
        <fullName evidence="1">Uncharacterized protein</fullName>
    </submittedName>
</protein>
<dbReference type="InterPro" id="IPR043504">
    <property type="entry name" value="Peptidase_S1_PA_chymotrypsin"/>
</dbReference>
<dbReference type="InterPro" id="IPR009003">
    <property type="entry name" value="Peptidase_S1_PA"/>
</dbReference>
<dbReference type="Pfam" id="PF13365">
    <property type="entry name" value="Trypsin_2"/>
    <property type="match status" value="1"/>
</dbReference>
<name>A0A9P1N0G4_9PELO</name>
<accession>A0A9P1N0G4</accession>
<proteinExistence type="predicted"/>
<evidence type="ECO:0000313" key="2">
    <source>
        <dbReference type="Proteomes" id="UP001152747"/>
    </source>
</evidence>